<dbReference type="HOGENOM" id="CLU_039336_2_0_1"/>
<keyword evidence="2" id="KW-1185">Reference proteome</keyword>
<dbReference type="SUPFAM" id="SSF81383">
    <property type="entry name" value="F-box domain"/>
    <property type="match status" value="1"/>
</dbReference>
<reference evidence="1 2" key="1">
    <citation type="submission" date="2014-04" db="EMBL/GenBank/DDBJ databases">
        <authorList>
            <consortium name="DOE Joint Genome Institute"/>
            <person name="Kuo A."/>
            <person name="Zuccaro A."/>
            <person name="Kohler A."/>
            <person name="Nagy L.G."/>
            <person name="Floudas D."/>
            <person name="Copeland A."/>
            <person name="Barry K.W."/>
            <person name="Cichocki N."/>
            <person name="Veneault-Fourrey C."/>
            <person name="LaButti K."/>
            <person name="Lindquist E.A."/>
            <person name="Lipzen A."/>
            <person name="Lundell T."/>
            <person name="Morin E."/>
            <person name="Murat C."/>
            <person name="Sun H."/>
            <person name="Tunlid A."/>
            <person name="Henrissat B."/>
            <person name="Grigoriev I.V."/>
            <person name="Hibbett D.S."/>
            <person name="Martin F."/>
            <person name="Nordberg H.P."/>
            <person name="Cantor M.N."/>
            <person name="Hua S.X."/>
        </authorList>
    </citation>
    <scope>NUCLEOTIDE SEQUENCE [LARGE SCALE GENOMIC DNA]</scope>
    <source>
        <strain evidence="1 2">MAFF 305830</strain>
    </source>
</reference>
<protein>
    <recommendedName>
        <fullName evidence="3">F-box domain-containing protein</fullName>
    </recommendedName>
</protein>
<organism evidence="1 2">
    <name type="scientific">Serendipita vermifera MAFF 305830</name>
    <dbReference type="NCBI Taxonomy" id="933852"/>
    <lineage>
        <taxon>Eukaryota</taxon>
        <taxon>Fungi</taxon>
        <taxon>Dikarya</taxon>
        <taxon>Basidiomycota</taxon>
        <taxon>Agaricomycotina</taxon>
        <taxon>Agaricomycetes</taxon>
        <taxon>Sebacinales</taxon>
        <taxon>Serendipitaceae</taxon>
        <taxon>Serendipita</taxon>
    </lineage>
</organism>
<dbReference type="PANTHER" id="PTHR38926">
    <property type="entry name" value="F-BOX DOMAIN CONTAINING PROTEIN, EXPRESSED"/>
    <property type="match status" value="1"/>
</dbReference>
<gene>
    <name evidence="1" type="ORF">M408DRAFT_24826</name>
</gene>
<dbReference type="SUPFAM" id="SSF52058">
    <property type="entry name" value="L domain-like"/>
    <property type="match status" value="1"/>
</dbReference>
<evidence type="ECO:0008006" key="3">
    <source>
        <dbReference type="Google" id="ProtNLM"/>
    </source>
</evidence>
<sequence length="397" mass="45841">MQTSLAEKAPFDVLALIFEICAEFSWRSPLRLGGVCRSWRSAVHRNPRLWSVVDVKSRRERHKAYFDRSGSYTLHLSVKKPDDIDEVEEVAHRVRCLTIPYFVDNMPEWGFPALTTLRCIHTDTGGPWVDMNQITTMRFPNLRHLEIVCTYPNPQCDDLPPLESLDVYPENESEWEATEAIIAACSASLVTLYIMGASHTEYQSKSPITLPKLRCLKIDTAEDIKDLPLDLRTPGLQVYKDANSNYEQLMHKDISSVTHLRLKRFEMVTFLTLSHSAQVLQLKFSFSVFLSVLEELKRNSSLCSRLECLEFHSDYLEKDEMAKAHQTLETFEWGGRVGMKPPTISDHWITEFPLHYVPERYQETMKKVVNLTEFTYAVKAYYSKYGARSNLDVPKTN</sequence>
<proteinExistence type="predicted"/>
<evidence type="ECO:0000313" key="2">
    <source>
        <dbReference type="Proteomes" id="UP000054097"/>
    </source>
</evidence>
<dbReference type="InterPro" id="IPR036047">
    <property type="entry name" value="F-box-like_dom_sf"/>
</dbReference>
<name>A0A0C3B4G0_SERVB</name>
<dbReference type="AlphaFoldDB" id="A0A0C3B4G0"/>
<dbReference type="PANTHER" id="PTHR38926:SF5">
    <property type="entry name" value="F-BOX AND LEUCINE-RICH REPEAT PROTEIN 6"/>
    <property type="match status" value="1"/>
</dbReference>
<evidence type="ECO:0000313" key="1">
    <source>
        <dbReference type="EMBL" id="KIM27074.1"/>
    </source>
</evidence>
<accession>A0A0C3B4G0</accession>
<dbReference type="STRING" id="933852.A0A0C3B4G0"/>
<dbReference type="Proteomes" id="UP000054097">
    <property type="component" value="Unassembled WGS sequence"/>
</dbReference>
<reference evidence="2" key="2">
    <citation type="submission" date="2015-01" db="EMBL/GenBank/DDBJ databases">
        <title>Evolutionary Origins and Diversification of the Mycorrhizal Mutualists.</title>
        <authorList>
            <consortium name="DOE Joint Genome Institute"/>
            <consortium name="Mycorrhizal Genomics Consortium"/>
            <person name="Kohler A."/>
            <person name="Kuo A."/>
            <person name="Nagy L.G."/>
            <person name="Floudas D."/>
            <person name="Copeland A."/>
            <person name="Barry K.W."/>
            <person name="Cichocki N."/>
            <person name="Veneault-Fourrey C."/>
            <person name="LaButti K."/>
            <person name="Lindquist E.A."/>
            <person name="Lipzen A."/>
            <person name="Lundell T."/>
            <person name="Morin E."/>
            <person name="Murat C."/>
            <person name="Riley R."/>
            <person name="Ohm R."/>
            <person name="Sun H."/>
            <person name="Tunlid A."/>
            <person name="Henrissat B."/>
            <person name="Grigoriev I.V."/>
            <person name="Hibbett D.S."/>
            <person name="Martin F."/>
        </authorList>
    </citation>
    <scope>NUCLEOTIDE SEQUENCE [LARGE SCALE GENOMIC DNA]</scope>
    <source>
        <strain evidence="2">MAFF 305830</strain>
    </source>
</reference>
<dbReference type="EMBL" id="KN824301">
    <property type="protein sequence ID" value="KIM27074.1"/>
    <property type="molecule type" value="Genomic_DNA"/>
</dbReference>
<dbReference type="OrthoDB" id="3139399at2759"/>